<dbReference type="AlphaFoldDB" id="A0A6L6QDL2"/>
<keyword evidence="13" id="KW-1185">Reference proteome</keyword>
<reference evidence="12 13" key="1">
    <citation type="submission" date="2019-11" db="EMBL/GenBank/DDBJ databases">
        <title>Type strains purchased from KCTC, JCM and DSMZ.</title>
        <authorList>
            <person name="Lu H."/>
        </authorList>
    </citation>
    <scope>NUCLEOTIDE SEQUENCE [LARGE SCALE GENOMIC DNA]</scope>
    <source>
        <strain evidence="12 13">JCM 31587</strain>
    </source>
</reference>
<dbReference type="InterPro" id="IPR024230">
    <property type="entry name" value="GspL_cyto_dom"/>
</dbReference>
<evidence type="ECO:0000313" key="12">
    <source>
        <dbReference type="EMBL" id="MTW09803.1"/>
    </source>
</evidence>
<feature type="domain" description="GspL cytoplasmic actin-ATPase-like" evidence="10">
    <location>
        <begin position="35"/>
        <end position="159"/>
    </location>
</feature>
<feature type="domain" description="GspL periplasmic" evidence="11">
    <location>
        <begin position="256"/>
        <end position="394"/>
    </location>
</feature>
<evidence type="ECO:0000256" key="8">
    <source>
        <dbReference type="ARBA" id="ARBA00022989"/>
    </source>
</evidence>
<evidence type="ECO:0000256" key="9">
    <source>
        <dbReference type="ARBA" id="ARBA00023136"/>
    </source>
</evidence>
<keyword evidence="6" id="KW-0812">Transmembrane</keyword>
<evidence type="ECO:0000256" key="2">
    <source>
        <dbReference type="ARBA" id="ARBA00005318"/>
    </source>
</evidence>
<dbReference type="SUPFAM" id="SSF53067">
    <property type="entry name" value="Actin-like ATPase domain"/>
    <property type="match status" value="1"/>
</dbReference>
<dbReference type="GO" id="GO:0005886">
    <property type="term" value="C:plasma membrane"/>
    <property type="evidence" value="ECO:0007669"/>
    <property type="project" value="UniProtKB-SubCell"/>
</dbReference>
<comment type="similarity">
    <text evidence="2">Belongs to the GSP L family.</text>
</comment>
<dbReference type="PIRSF" id="PIRSF015761">
    <property type="entry name" value="Protein_L"/>
    <property type="match status" value="1"/>
</dbReference>
<comment type="subcellular location">
    <subcellularLocation>
        <location evidence="1">Cell inner membrane</location>
        <topology evidence="1">Single-pass membrane protein</topology>
    </subcellularLocation>
</comment>
<dbReference type="InterPro" id="IPR007812">
    <property type="entry name" value="T2SS_protein-GspL"/>
</dbReference>
<evidence type="ECO:0000256" key="3">
    <source>
        <dbReference type="ARBA" id="ARBA00022448"/>
    </source>
</evidence>
<dbReference type="OrthoDB" id="8557903at2"/>
<dbReference type="Pfam" id="PF05134">
    <property type="entry name" value="T2SSL"/>
    <property type="match status" value="1"/>
</dbReference>
<keyword evidence="7" id="KW-0653">Protein transport</keyword>
<dbReference type="InterPro" id="IPR025691">
    <property type="entry name" value="GspL_pp_dom"/>
</dbReference>
<dbReference type="GO" id="GO:0015628">
    <property type="term" value="P:protein secretion by the type II secretion system"/>
    <property type="evidence" value="ECO:0007669"/>
    <property type="project" value="InterPro"/>
</dbReference>
<name>A0A6L6QDL2_9BURK</name>
<gene>
    <name evidence="12" type="ORF">GM658_04255</name>
</gene>
<dbReference type="GO" id="GO:0009276">
    <property type="term" value="C:Gram-negative-bacterium-type cell wall"/>
    <property type="evidence" value="ECO:0007669"/>
    <property type="project" value="InterPro"/>
</dbReference>
<dbReference type="Proteomes" id="UP000472320">
    <property type="component" value="Unassembled WGS sequence"/>
</dbReference>
<evidence type="ECO:0000259" key="11">
    <source>
        <dbReference type="Pfam" id="PF12693"/>
    </source>
</evidence>
<dbReference type="Gene3D" id="3.30.420.380">
    <property type="match status" value="1"/>
</dbReference>
<evidence type="ECO:0000259" key="10">
    <source>
        <dbReference type="Pfam" id="PF05134"/>
    </source>
</evidence>
<keyword evidence="8" id="KW-1133">Transmembrane helix</keyword>
<keyword evidence="4" id="KW-1003">Cell membrane</keyword>
<evidence type="ECO:0000256" key="4">
    <source>
        <dbReference type="ARBA" id="ARBA00022475"/>
    </source>
</evidence>
<accession>A0A6L6QDL2</accession>
<keyword evidence="5" id="KW-0997">Cell inner membrane</keyword>
<dbReference type="RefSeq" id="WP_155452750.1">
    <property type="nucleotide sequence ID" value="NZ_WNKX01000002.1"/>
</dbReference>
<dbReference type="GO" id="GO:0015627">
    <property type="term" value="C:type II protein secretion system complex"/>
    <property type="evidence" value="ECO:0007669"/>
    <property type="project" value="InterPro"/>
</dbReference>
<evidence type="ECO:0000256" key="7">
    <source>
        <dbReference type="ARBA" id="ARBA00022927"/>
    </source>
</evidence>
<organism evidence="12 13">
    <name type="scientific">Massilia eburnea</name>
    <dbReference type="NCBI Taxonomy" id="1776165"/>
    <lineage>
        <taxon>Bacteria</taxon>
        <taxon>Pseudomonadati</taxon>
        <taxon>Pseudomonadota</taxon>
        <taxon>Betaproteobacteria</taxon>
        <taxon>Burkholderiales</taxon>
        <taxon>Oxalobacteraceae</taxon>
        <taxon>Telluria group</taxon>
        <taxon>Massilia</taxon>
    </lineage>
</organism>
<dbReference type="NCBIfam" id="TIGR01709">
    <property type="entry name" value="typeII_sec_gspL"/>
    <property type="match status" value="1"/>
</dbReference>
<evidence type="ECO:0000313" key="13">
    <source>
        <dbReference type="Proteomes" id="UP000472320"/>
    </source>
</evidence>
<keyword evidence="9" id="KW-0472">Membrane</keyword>
<proteinExistence type="inferred from homology"/>
<sequence>MTTLYIRYPARAAAADNGVPSSCQFALVGDGGNVMQQGAGALGNLGELVSSARRVVLLLAAADVSLLKVKVPPLSGAKLKAALPNLVEEQVLGDPADCALALAPASGDSDERVVAVANRAWLEVLVKALVAQGAHGVSALPVQLCLPLAPGSVSAALGLDDAGLELTLRSAPYEGLGLTLPNAPESALHTLRALAGEAPVTLYVAPAQHAEYAAAASHVPGITLEEDHWAHRVAAAKAVSFDLAAGLGAVTGASARAWQRWKWPLRIAVAAVLVNIVGMNWEWLRLKREADAVRQNMTQVFRSAYPNQPMIGDPADQMRQNIARARAAAGGGGASNEFTNMSAAVGEALSVLPNREALAGIEYKERSMTIKFKPNSVDANALAQVQSALAQRKLSASETGPGVWMVKAGGK</sequence>
<dbReference type="EMBL" id="WNKX01000002">
    <property type="protein sequence ID" value="MTW09803.1"/>
    <property type="molecule type" value="Genomic_DNA"/>
</dbReference>
<dbReference type="InterPro" id="IPR043129">
    <property type="entry name" value="ATPase_NBD"/>
</dbReference>
<keyword evidence="3" id="KW-0813">Transport</keyword>
<evidence type="ECO:0000256" key="1">
    <source>
        <dbReference type="ARBA" id="ARBA00004377"/>
    </source>
</evidence>
<comment type="caution">
    <text evidence="12">The sequence shown here is derived from an EMBL/GenBank/DDBJ whole genome shotgun (WGS) entry which is preliminary data.</text>
</comment>
<evidence type="ECO:0000256" key="5">
    <source>
        <dbReference type="ARBA" id="ARBA00022519"/>
    </source>
</evidence>
<dbReference type="Pfam" id="PF12693">
    <property type="entry name" value="GspL_C"/>
    <property type="match status" value="1"/>
</dbReference>
<protein>
    <submittedName>
        <fullName evidence="12">General secretion pathway protein GspL</fullName>
    </submittedName>
</protein>
<evidence type="ECO:0000256" key="6">
    <source>
        <dbReference type="ARBA" id="ARBA00022692"/>
    </source>
</evidence>